<comment type="caution">
    <text evidence="1">The sequence shown here is derived from an EMBL/GenBank/DDBJ whole genome shotgun (WGS) entry which is preliminary data.</text>
</comment>
<keyword evidence="2" id="KW-1185">Reference proteome</keyword>
<reference evidence="1" key="2">
    <citation type="submission" date="2020-11" db="EMBL/GenBank/DDBJ databases">
        <authorList>
            <person name="McCartney M.A."/>
            <person name="Auch B."/>
            <person name="Kono T."/>
            <person name="Mallez S."/>
            <person name="Becker A."/>
            <person name="Gohl D.M."/>
            <person name="Silverstein K.A.T."/>
            <person name="Koren S."/>
            <person name="Bechman K.B."/>
            <person name="Herman A."/>
            <person name="Abrahante J.E."/>
            <person name="Garbe J."/>
        </authorList>
    </citation>
    <scope>NUCLEOTIDE SEQUENCE</scope>
    <source>
        <strain evidence="1">Duluth1</strain>
        <tissue evidence="1">Whole animal</tissue>
    </source>
</reference>
<gene>
    <name evidence="1" type="ORF">DPMN_191544</name>
</gene>
<evidence type="ECO:0000313" key="2">
    <source>
        <dbReference type="Proteomes" id="UP000828390"/>
    </source>
</evidence>
<protein>
    <submittedName>
        <fullName evidence="1">Uncharacterized protein</fullName>
    </submittedName>
</protein>
<sequence>MIASILRQNESTVLVQNSNIQQQNDRHYLHRNINFQEYLPYSTTYYQGQTYAAPIINVITALKSHFSMGRMNGKYGSTGLKLLKIDKDGMMMLDNPLPKLQGSAGEFAFTDGP</sequence>
<proteinExistence type="predicted"/>
<reference evidence="1" key="1">
    <citation type="journal article" date="2019" name="bioRxiv">
        <title>The Genome of the Zebra Mussel, Dreissena polymorpha: A Resource for Invasive Species Research.</title>
        <authorList>
            <person name="McCartney M.A."/>
            <person name="Auch B."/>
            <person name="Kono T."/>
            <person name="Mallez S."/>
            <person name="Zhang Y."/>
            <person name="Obille A."/>
            <person name="Becker A."/>
            <person name="Abrahante J.E."/>
            <person name="Garbe J."/>
            <person name="Badalamenti J.P."/>
            <person name="Herman A."/>
            <person name="Mangelson H."/>
            <person name="Liachko I."/>
            <person name="Sullivan S."/>
            <person name="Sone E.D."/>
            <person name="Koren S."/>
            <person name="Silverstein K.A.T."/>
            <person name="Beckman K.B."/>
            <person name="Gohl D.M."/>
        </authorList>
    </citation>
    <scope>NUCLEOTIDE SEQUENCE</scope>
    <source>
        <strain evidence="1">Duluth1</strain>
        <tissue evidence="1">Whole animal</tissue>
    </source>
</reference>
<dbReference type="EMBL" id="JAIWYP010000024">
    <property type="protein sequence ID" value="KAH3692188.1"/>
    <property type="molecule type" value="Genomic_DNA"/>
</dbReference>
<organism evidence="1 2">
    <name type="scientific">Dreissena polymorpha</name>
    <name type="common">Zebra mussel</name>
    <name type="synonym">Mytilus polymorpha</name>
    <dbReference type="NCBI Taxonomy" id="45954"/>
    <lineage>
        <taxon>Eukaryota</taxon>
        <taxon>Metazoa</taxon>
        <taxon>Spiralia</taxon>
        <taxon>Lophotrochozoa</taxon>
        <taxon>Mollusca</taxon>
        <taxon>Bivalvia</taxon>
        <taxon>Autobranchia</taxon>
        <taxon>Heteroconchia</taxon>
        <taxon>Euheterodonta</taxon>
        <taxon>Imparidentia</taxon>
        <taxon>Neoheterodontei</taxon>
        <taxon>Myida</taxon>
        <taxon>Dreissenoidea</taxon>
        <taxon>Dreissenidae</taxon>
        <taxon>Dreissena</taxon>
    </lineage>
</organism>
<evidence type="ECO:0000313" key="1">
    <source>
        <dbReference type="EMBL" id="KAH3692188.1"/>
    </source>
</evidence>
<name>A0A9D3Y5L6_DREPO</name>
<dbReference type="Proteomes" id="UP000828390">
    <property type="component" value="Unassembled WGS sequence"/>
</dbReference>
<accession>A0A9D3Y5L6</accession>
<dbReference type="AlphaFoldDB" id="A0A9D3Y5L6"/>